<dbReference type="EMBL" id="BATJ01000012">
    <property type="protein sequence ID" value="GAD68253.1"/>
    <property type="molecule type" value="Genomic_DNA"/>
</dbReference>
<accession>U3BNW4</accession>
<comment type="caution">
    <text evidence="1">The sequence shown here is derived from an EMBL/GenBank/DDBJ whole genome shotgun (WGS) entry which is preliminary data.</text>
</comment>
<dbReference type="RefSeq" id="WP_021706224.1">
    <property type="nucleotide sequence ID" value="NZ_BATJ01000012.1"/>
</dbReference>
<organism evidence="1 2">
    <name type="scientific">Vibrio proteolyticus NBRC 13287</name>
    <dbReference type="NCBI Taxonomy" id="1219065"/>
    <lineage>
        <taxon>Bacteria</taxon>
        <taxon>Pseudomonadati</taxon>
        <taxon>Pseudomonadota</taxon>
        <taxon>Gammaproteobacteria</taxon>
        <taxon>Vibrionales</taxon>
        <taxon>Vibrionaceae</taxon>
        <taxon>Vibrio</taxon>
    </lineage>
</organism>
<reference evidence="1 2" key="1">
    <citation type="submission" date="2013-09" db="EMBL/GenBank/DDBJ databases">
        <title>Whole genome shotgun sequence of Vibrio proteolyticus NBRC 13287.</title>
        <authorList>
            <person name="Isaki S."/>
            <person name="Hosoyama A."/>
            <person name="Numata M."/>
            <person name="Hashimoto M."/>
            <person name="Hosoyama Y."/>
            <person name="Tsuchikane K."/>
            <person name="Noguchi M."/>
            <person name="Hirakata S."/>
            <person name="Ichikawa N."/>
            <person name="Ohji S."/>
            <person name="Yamazoe A."/>
            <person name="Fujita N."/>
        </authorList>
    </citation>
    <scope>NUCLEOTIDE SEQUENCE [LARGE SCALE GENOMIC DNA]</scope>
    <source>
        <strain evidence="1 2">NBRC 13287</strain>
    </source>
</reference>
<keyword evidence="2" id="KW-1185">Reference proteome</keyword>
<dbReference type="AlphaFoldDB" id="U3BNW4"/>
<evidence type="ECO:0000313" key="2">
    <source>
        <dbReference type="Proteomes" id="UP000016570"/>
    </source>
</evidence>
<dbReference type="Proteomes" id="UP000016570">
    <property type="component" value="Unassembled WGS sequence"/>
</dbReference>
<dbReference type="STRING" id="1219065.VPR01S_12_00620"/>
<name>U3BNW4_VIBPR</name>
<proteinExistence type="predicted"/>
<sequence length="61" mass="6853">MLKVLNGFVLKSEQQYGVKRAKIERKASDDGFIIADSPNDDFRESVTMMGSDLNVTYASHK</sequence>
<protein>
    <submittedName>
        <fullName evidence="1">Uncharacterized protein</fullName>
    </submittedName>
</protein>
<evidence type="ECO:0000313" key="1">
    <source>
        <dbReference type="EMBL" id="GAD68253.1"/>
    </source>
</evidence>
<gene>
    <name evidence="1" type="ORF">VPR01S_12_00620</name>
</gene>